<protein>
    <submittedName>
        <fullName evidence="3">Glycogen debranching N-terminal domain-containing protein</fullName>
    </submittedName>
</protein>
<comment type="caution">
    <text evidence="3">The sequence shown here is derived from an EMBL/GenBank/DDBJ whole genome shotgun (WGS) entry which is preliminary data.</text>
</comment>
<evidence type="ECO:0000259" key="2">
    <source>
        <dbReference type="Pfam" id="PF14742"/>
    </source>
</evidence>
<dbReference type="RefSeq" id="WP_340361244.1">
    <property type="nucleotide sequence ID" value="NZ_JBBKZU010000029.1"/>
</dbReference>
<feature type="region of interest" description="Disordered" evidence="1">
    <location>
        <begin position="212"/>
        <end position="236"/>
    </location>
</feature>
<dbReference type="InterPro" id="IPR032856">
    <property type="entry name" value="GDE_N_bis"/>
</dbReference>
<dbReference type="Proteomes" id="UP001365846">
    <property type="component" value="Unassembled WGS sequence"/>
</dbReference>
<proteinExistence type="predicted"/>
<gene>
    <name evidence="3" type="ORF">WKW77_33675</name>
</gene>
<organism evidence="3 4">
    <name type="scientific">Variovorax ureilyticus</name>
    <dbReference type="NCBI Taxonomy" id="1836198"/>
    <lineage>
        <taxon>Bacteria</taxon>
        <taxon>Pseudomonadati</taxon>
        <taxon>Pseudomonadota</taxon>
        <taxon>Betaproteobacteria</taxon>
        <taxon>Burkholderiales</taxon>
        <taxon>Comamonadaceae</taxon>
        <taxon>Variovorax</taxon>
    </lineage>
</organism>
<keyword evidence="4" id="KW-1185">Reference proteome</keyword>
<reference evidence="3 4" key="1">
    <citation type="submission" date="2024-03" db="EMBL/GenBank/DDBJ databases">
        <title>Novel species of the genus Variovorax.</title>
        <authorList>
            <person name="Liu Q."/>
            <person name="Xin Y.-H."/>
        </authorList>
    </citation>
    <scope>NUCLEOTIDE SEQUENCE [LARGE SCALE GENOMIC DNA]</scope>
    <source>
        <strain evidence="3 4">KACC 18899</strain>
    </source>
</reference>
<evidence type="ECO:0000313" key="4">
    <source>
        <dbReference type="Proteomes" id="UP001365846"/>
    </source>
</evidence>
<feature type="compositionally biased region" description="Polar residues" evidence="1">
    <location>
        <begin position="212"/>
        <end position="221"/>
    </location>
</feature>
<name>A0ABU8VSZ1_9BURK</name>
<accession>A0ABU8VSZ1</accession>
<dbReference type="Pfam" id="PF14742">
    <property type="entry name" value="GDE_N_bis"/>
    <property type="match status" value="1"/>
</dbReference>
<dbReference type="EMBL" id="JBBKZU010000029">
    <property type="protein sequence ID" value="MEJ8816049.1"/>
    <property type="molecule type" value="Genomic_DNA"/>
</dbReference>
<feature type="domain" description="Putative glycogen debranching enzyme N-terminal" evidence="2">
    <location>
        <begin position="32"/>
        <end position="207"/>
    </location>
</feature>
<evidence type="ECO:0000256" key="1">
    <source>
        <dbReference type="SAM" id="MobiDB-lite"/>
    </source>
</evidence>
<sequence>MSQGQGMAQEPALQGLDTQELIERGLQRLFVLKVGDTFLVADIYGDVMGAADGLFVNDTRVVSTFRLRYGGRRPSLLSGGVSQDNVFFTAHMTNQPLPPLGDAATPEGVVHVERERLLWCGRIFERISLFNYGRAPVKAPLTIHFGADFRDMFEVRGKQRSQRGVAQPTVVEERAAQLSYEGLDKVLRTVSIAFSERPVRLDESEARTARSISCSGRSTGPSVGRAVSEGMCAEAR</sequence>
<evidence type="ECO:0000313" key="3">
    <source>
        <dbReference type="EMBL" id="MEJ8816049.1"/>
    </source>
</evidence>